<accession>A0AAP9YAM0</accession>
<geneLocation type="plasmid" evidence="3 4">
    <name>unnamed2</name>
</geneLocation>
<dbReference type="NCBIfam" id="TIGR02742">
    <property type="entry name" value="TrbC_Ftype"/>
    <property type="match status" value="1"/>
</dbReference>
<organism evidence="3 4">
    <name type="scientific">Burkholderia glumae</name>
    <name type="common">Pseudomonas glumae</name>
    <dbReference type="NCBI Taxonomy" id="337"/>
    <lineage>
        <taxon>Bacteria</taxon>
        <taxon>Pseudomonadati</taxon>
        <taxon>Pseudomonadota</taxon>
        <taxon>Betaproteobacteria</taxon>
        <taxon>Burkholderiales</taxon>
        <taxon>Burkholderiaceae</taxon>
        <taxon>Burkholderia</taxon>
    </lineage>
</organism>
<feature type="signal peptide" evidence="2">
    <location>
        <begin position="1"/>
        <end position="24"/>
    </location>
</feature>
<feature type="region of interest" description="Disordered" evidence="1">
    <location>
        <begin position="77"/>
        <end position="107"/>
    </location>
</feature>
<evidence type="ECO:0000313" key="3">
    <source>
        <dbReference type="EMBL" id="QPQ94815.1"/>
    </source>
</evidence>
<sequence>MSPTTRLIVAAAAASFLLPVITQAQTLSSDALAREQQRVNAGRRATFDAAASGAARYHGAMPTDTAIDAEMARIQGDRQQQMRDAAAKAAHDGNDFPNLPTPARPAASADPLAIAKRYEGRMQRRVTDSFVAFASFSMPDASLVRLIKTMHIAGGTVVFRGFKDDSLKATAAEMQRLGVASGGIVVNPKAFTQYRVSRVPAFVVTQGGDAGNQVDSSGCALPQTFVSVSGDVTPGYALRQIVDHSPAFAANAGRYLRALGDVE</sequence>
<dbReference type="Proteomes" id="UP000594892">
    <property type="component" value="Plasmid unnamed2"/>
</dbReference>
<evidence type="ECO:0000256" key="1">
    <source>
        <dbReference type="SAM" id="MobiDB-lite"/>
    </source>
</evidence>
<reference evidence="3 4" key="1">
    <citation type="submission" date="2020-12" db="EMBL/GenBank/DDBJ databases">
        <title>FDA dAtabase for Regulatory Grade micrObial Sequences (FDA-ARGOS): Supporting development and validation of Infectious Disease Dx tests.</title>
        <authorList>
            <person name="Minogue T."/>
            <person name="Wolcott M."/>
            <person name="Wasieloski L."/>
            <person name="Aguilar W."/>
            <person name="Moore D."/>
            <person name="Jaissle J."/>
            <person name="Tallon L."/>
            <person name="Sadzewicz L."/>
            <person name="Zhao X."/>
            <person name="Boylan J."/>
            <person name="Ott S."/>
            <person name="Bowen H."/>
            <person name="Vavikolanu K."/>
            <person name="Mehta A."/>
            <person name="Aluvathingal J."/>
            <person name="Nadendla S."/>
            <person name="Yan Y."/>
            <person name="Sichtig H."/>
        </authorList>
    </citation>
    <scope>NUCLEOTIDE SEQUENCE [LARGE SCALE GENOMIC DNA]</scope>
    <source>
        <strain evidence="3 4">FDAARGOS_949</strain>
        <plasmid evidence="3 4">unnamed2</plasmid>
    </source>
</reference>
<feature type="chain" id="PRO_5042838646" evidence="2">
    <location>
        <begin position="25"/>
        <end position="263"/>
    </location>
</feature>
<dbReference type="Pfam" id="PF09673">
    <property type="entry name" value="TrbC_Ftype"/>
    <property type="match status" value="1"/>
</dbReference>
<evidence type="ECO:0000313" key="4">
    <source>
        <dbReference type="Proteomes" id="UP000594892"/>
    </source>
</evidence>
<dbReference type="AlphaFoldDB" id="A0AAP9YAM0"/>
<gene>
    <name evidence="3" type="primary">trbC</name>
    <name evidence="3" type="ORF">I6H06_29880</name>
</gene>
<dbReference type="RefSeq" id="WP_012735284.1">
    <property type="nucleotide sequence ID" value="NZ_CP021077.1"/>
</dbReference>
<keyword evidence="3" id="KW-0614">Plasmid</keyword>
<proteinExistence type="predicted"/>
<feature type="compositionally biased region" description="Basic and acidic residues" evidence="1">
    <location>
        <begin position="85"/>
        <end position="94"/>
    </location>
</feature>
<dbReference type="InterPro" id="IPR019106">
    <property type="entry name" value="T4SS_TrbC"/>
</dbReference>
<keyword evidence="2" id="KW-0732">Signal</keyword>
<name>A0AAP9YAM0_BURGL</name>
<evidence type="ECO:0000256" key="2">
    <source>
        <dbReference type="SAM" id="SignalP"/>
    </source>
</evidence>
<dbReference type="GeneID" id="45693365"/>
<dbReference type="InterPro" id="IPR014113">
    <property type="entry name" value="T4SS_TrbC_subgr"/>
</dbReference>
<protein>
    <submittedName>
        <fullName evidence="3">Type-F conjugative transfer system pilin assembly protein TrbC</fullName>
    </submittedName>
</protein>
<dbReference type="EMBL" id="CP065603">
    <property type="protein sequence ID" value="QPQ94815.1"/>
    <property type="molecule type" value="Genomic_DNA"/>
</dbReference>